<feature type="domain" description="Putative nitroreductase TM1586" evidence="1">
    <location>
        <begin position="13"/>
        <end position="49"/>
    </location>
</feature>
<dbReference type="Pfam" id="PF14512">
    <property type="entry name" value="TM1586_NiRdase"/>
    <property type="match status" value="1"/>
</dbReference>
<dbReference type="PANTHER" id="PTHR23026">
    <property type="entry name" value="NADPH NITROREDUCTASE"/>
    <property type="match status" value="1"/>
</dbReference>
<evidence type="ECO:0000313" key="2">
    <source>
        <dbReference type="EMBL" id="MBP2479484.1"/>
    </source>
</evidence>
<reference evidence="2 3" key="1">
    <citation type="submission" date="2021-03" db="EMBL/GenBank/DDBJ databases">
        <title>Sequencing the genomes of 1000 actinobacteria strains.</title>
        <authorList>
            <person name="Klenk H.-P."/>
        </authorList>
    </citation>
    <scope>NUCLEOTIDE SEQUENCE [LARGE SCALE GENOMIC DNA]</scope>
    <source>
        <strain evidence="2 3">DSM 44580</strain>
    </source>
</reference>
<dbReference type="SUPFAM" id="SSF55469">
    <property type="entry name" value="FMN-dependent nitroreductase-like"/>
    <property type="match status" value="2"/>
</dbReference>
<dbReference type="NCBIfam" id="NF047509">
    <property type="entry name" value="Rv3131_FMN_oxido"/>
    <property type="match status" value="1"/>
</dbReference>
<dbReference type="PANTHER" id="PTHR23026:SF123">
    <property type="entry name" value="NAD(P)H NITROREDUCTASE RV3131-RELATED"/>
    <property type="match status" value="1"/>
</dbReference>
<dbReference type="InterPro" id="IPR029478">
    <property type="entry name" value="TM1586_NiRdase"/>
</dbReference>
<dbReference type="InterPro" id="IPR050627">
    <property type="entry name" value="Nitroreductase/BluB"/>
</dbReference>
<gene>
    <name evidence="2" type="ORF">JOF53_008356</name>
</gene>
<dbReference type="Gene3D" id="3.40.109.10">
    <property type="entry name" value="NADH Oxidase"/>
    <property type="match status" value="2"/>
</dbReference>
<accession>A0ABS5ATB9</accession>
<name>A0ABS5ATB9_9PSEU</name>
<dbReference type="RefSeq" id="WP_245372986.1">
    <property type="nucleotide sequence ID" value="NZ_JAGIOO010000001.1"/>
</dbReference>
<comment type="caution">
    <text evidence="2">The sequence shown here is derived from an EMBL/GenBank/DDBJ whole genome shotgun (WGS) entry which is preliminary data.</text>
</comment>
<sequence>MDTMGLTRALGLVPEQVEAVLRAAIAAPSAHNSQPWRFRVLDDRIEVHADTGRRLPATDPQDRELRLACGAALFNIRLALTSAHIRPLVTLVPDRHQPDLMAVVRHGGRVHLDSGTAELLRAIPRRRTNRRPFLDRAVPRSLVPALVRAAERERCWLHPVEDRAERAALLGLVQRAHRRQQEDPAFRAEFASWTGHEGQRADGVPCSAGGPLPEPQDTWVLRDFTGGLGQSRVPGKDFEDQPLVVVLCSFYDDPSADLAAGQALQRLLLTATTHGVAGSFLSAPVEVPSVREDLRRLLGGGLCPQAVLRLGYGMPVPGVPRRDLRDLVIRTGPGGTGG</sequence>
<protein>
    <submittedName>
        <fullName evidence="2">Nitroreductase</fullName>
    </submittedName>
</protein>
<evidence type="ECO:0000259" key="1">
    <source>
        <dbReference type="Pfam" id="PF14512"/>
    </source>
</evidence>
<evidence type="ECO:0000313" key="3">
    <source>
        <dbReference type="Proteomes" id="UP001519363"/>
    </source>
</evidence>
<keyword evidence="3" id="KW-1185">Reference proteome</keyword>
<organism evidence="2 3">
    <name type="scientific">Crossiella equi</name>
    <dbReference type="NCBI Taxonomy" id="130796"/>
    <lineage>
        <taxon>Bacteria</taxon>
        <taxon>Bacillati</taxon>
        <taxon>Actinomycetota</taxon>
        <taxon>Actinomycetes</taxon>
        <taxon>Pseudonocardiales</taxon>
        <taxon>Pseudonocardiaceae</taxon>
        <taxon>Crossiella</taxon>
    </lineage>
</organism>
<dbReference type="InterPro" id="IPR000415">
    <property type="entry name" value="Nitroreductase-like"/>
</dbReference>
<dbReference type="Proteomes" id="UP001519363">
    <property type="component" value="Unassembled WGS sequence"/>
</dbReference>
<dbReference type="EMBL" id="JAGIOO010000001">
    <property type="protein sequence ID" value="MBP2479484.1"/>
    <property type="molecule type" value="Genomic_DNA"/>
</dbReference>
<proteinExistence type="predicted"/>